<sequence length="186" mass="21098">MLVFRHDLTNHPRCLIGRFTPGSLKERKVRDPESRRVSTGELVRFVRPEGNCKPLGSPRAEGRCALGSPQLGSVQKLVILSESTTGNEAEDKLGLVTARVIRPGVSPEYKIDVLRCIFIDVCPGNHIYENMVNPEGCRETRGSDAYHQGKEHYICKRCNVRRNFRILLLTRDVRVPEKNYCPRLLS</sequence>
<proteinExistence type="predicted"/>
<reference evidence="1 2" key="1">
    <citation type="submission" date="2023-09" db="EMBL/GenBank/DDBJ databases">
        <title>Genomes of two closely related lineages of the louse Polyplax serrata with different host specificities.</title>
        <authorList>
            <person name="Martinu J."/>
            <person name="Tarabai H."/>
            <person name="Stefka J."/>
            <person name="Hypsa V."/>
        </authorList>
    </citation>
    <scope>NUCLEOTIDE SEQUENCE [LARGE SCALE GENOMIC DNA]</scope>
    <source>
        <strain evidence="1">98ZLc_SE</strain>
    </source>
</reference>
<keyword evidence="2" id="KW-1185">Reference proteome</keyword>
<evidence type="ECO:0000313" key="2">
    <source>
        <dbReference type="Proteomes" id="UP001359485"/>
    </source>
</evidence>
<dbReference type="EMBL" id="JAWJWF010000001">
    <property type="protein sequence ID" value="KAK6641137.1"/>
    <property type="molecule type" value="Genomic_DNA"/>
</dbReference>
<name>A0ABR1BCS5_POLSC</name>
<evidence type="ECO:0000313" key="1">
    <source>
        <dbReference type="EMBL" id="KAK6641137.1"/>
    </source>
</evidence>
<accession>A0ABR1BCS5</accession>
<organism evidence="1 2">
    <name type="scientific">Polyplax serrata</name>
    <name type="common">Common mouse louse</name>
    <dbReference type="NCBI Taxonomy" id="468196"/>
    <lineage>
        <taxon>Eukaryota</taxon>
        <taxon>Metazoa</taxon>
        <taxon>Ecdysozoa</taxon>
        <taxon>Arthropoda</taxon>
        <taxon>Hexapoda</taxon>
        <taxon>Insecta</taxon>
        <taxon>Pterygota</taxon>
        <taxon>Neoptera</taxon>
        <taxon>Paraneoptera</taxon>
        <taxon>Psocodea</taxon>
        <taxon>Troctomorpha</taxon>
        <taxon>Phthiraptera</taxon>
        <taxon>Anoplura</taxon>
        <taxon>Polyplacidae</taxon>
        <taxon>Polyplax</taxon>
    </lineage>
</organism>
<comment type="caution">
    <text evidence="1">The sequence shown here is derived from an EMBL/GenBank/DDBJ whole genome shotgun (WGS) entry which is preliminary data.</text>
</comment>
<dbReference type="Proteomes" id="UP001359485">
    <property type="component" value="Unassembled WGS sequence"/>
</dbReference>
<protein>
    <submittedName>
        <fullName evidence="1">Uncharacterized protein</fullName>
    </submittedName>
</protein>
<gene>
    <name evidence="1" type="ORF">RUM44_012846</name>
</gene>